<keyword evidence="1" id="KW-0812">Transmembrane</keyword>
<dbReference type="EMBL" id="JAGQLH010000035">
    <property type="protein sequence ID" value="MCA9385668.1"/>
    <property type="molecule type" value="Genomic_DNA"/>
</dbReference>
<keyword evidence="1" id="KW-1133">Transmembrane helix</keyword>
<reference evidence="2" key="1">
    <citation type="submission" date="2020-04" db="EMBL/GenBank/DDBJ databases">
        <authorList>
            <person name="Zhang T."/>
        </authorList>
    </citation>
    <scope>NUCLEOTIDE SEQUENCE</scope>
    <source>
        <strain evidence="2">HKST-UBA11</strain>
    </source>
</reference>
<gene>
    <name evidence="2" type="ORF">KC717_03395</name>
</gene>
<protein>
    <submittedName>
        <fullName evidence="2">Uncharacterized protein</fullName>
    </submittedName>
</protein>
<proteinExistence type="predicted"/>
<comment type="caution">
    <text evidence="2">The sequence shown here is derived from an EMBL/GenBank/DDBJ whole genome shotgun (WGS) entry which is preliminary data.</text>
</comment>
<evidence type="ECO:0000313" key="2">
    <source>
        <dbReference type="EMBL" id="MCA9385668.1"/>
    </source>
</evidence>
<sequence>MKNLPTPLKLLFIFIGLFVLYFGLVQIWSLTSPEYPPNSLLDHYVRNAPDVDEWVDSRRQHSR</sequence>
<feature type="transmembrane region" description="Helical" evidence="1">
    <location>
        <begin position="12"/>
        <end position="31"/>
    </location>
</feature>
<dbReference type="AlphaFoldDB" id="A0A955L8P7"/>
<keyword evidence="1" id="KW-0472">Membrane</keyword>
<reference evidence="2" key="2">
    <citation type="journal article" date="2021" name="Microbiome">
        <title>Successional dynamics and alternative stable states in a saline activated sludge microbial community over 9 years.</title>
        <authorList>
            <person name="Wang Y."/>
            <person name="Ye J."/>
            <person name="Ju F."/>
            <person name="Liu L."/>
            <person name="Boyd J.A."/>
            <person name="Deng Y."/>
            <person name="Parks D.H."/>
            <person name="Jiang X."/>
            <person name="Yin X."/>
            <person name="Woodcroft B.J."/>
            <person name="Tyson G.W."/>
            <person name="Hugenholtz P."/>
            <person name="Polz M.F."/>
            <person name="Zhang T."/>
        </authorList>
    </citation>
    <scope>NUCLEOTIDE SEQUENCE</scope>
    <source>
        <strain evidence="2">HKST-UBA11</strain>
    </source>
</reference>
<evidence type="ECO:0000256" key="1">
    <source>
        <dbReference type="SAM" id="Phobius"/>
    </source>
</evidence>
<evidence type="ECO:0000313" key="3">
    <source>
        <dbReference type="Proteomes" id="UP000754563"/>
    </source>
</evidence>
<accession>A0A955L8P7</accession>
<dbReference type="Proteomes" id="UP000754563">
    <property type="component" value="Unassembled WGS sequence"/>
</dbReference>
<name>A0A955L8P7_9BACT</name>
<organism evidence="2 3">
    <name type="scientific">Candidatus Dojkabacteria bacterium</name>
    <dbReference type="NCBI Taxonomy" id="2099670"/>
    <lineage>
        <taxon>Bacteria</taxon>
        <taxon>Candidatus Dojkabacteria</taxon>
    </lineage>
</organism>